<proteinExistence type="predicted"/>
<sequence>MPESILGEDAVGPLRWSHCGGDRKQSKISTCNMPRARITPQTRAGIITQSRESSLARRRGDHRMRRRELSAARPTHPLLIPATIKQSEPRGSPRKINTKPKPLPRVTCGRGSGEPVAGVTQASILISSLRLIMDITRIIPKKRRRLVKLSEISPYGCSASIPKKRRRLVKLSDISPHGCSASKSFVSIEPSLKMIAASHYIPKYNESKPLGEDSHFICAEKQTFGVADGVGSWAQKGIDAGEYARELMENAIFAIEDKPEGGVNPMAVLNEAFLNTEAQGSSTACILTLKGDFLHAVNIGDSGFVVIRGRKTMYKSPVQHWGFNCPFQLGNWRSNNPSMAEELKVGVKPGDIVVAGTDGLFDNLYESKIEELVSQGIDQGNFPAELASTIAKFALTNSMDRYAVCPFTIAAQEAGIKFTGGKMDDITVVVAYIRSPD</sequence>
<dbReference type="EMBL" id="CM046390">
    <property type="protein sequence ID" value="KAI8562363.1"/>
    <property type="molecule type" value="Genomic_DNA"/>
</dbReference>
<name>A0ACC0PC74_RHOML</name>
<reference evidence="1" key="1">
    <citation type="submission" date="2022-02" db="EMBL/GenBank/DDBJ databases">
        <title>Plant Genome Project.</title>
        <authorList>
            <person name="Zhang R.-G."/>
        </authorList>
    </citation>
    <scope>NUCLEOTIDE SEQUENCE</scope>
    <source>
        <strain evidence="1">AT1</strain>
    </source>
</reference>
<comment type="caution">
    <text evidence="1">The sequence shown here is derived from an EMBL/GenBank/DDBJ whole genome shotgun (WGS) entry which is preliminary data.</text>
</comment>
<accession>A0ACC0PC74</accession>
<organism evidence="1 2">
    <name type="scientific">Rhododendron molle</name>
    <name type="common">Chinese azalea</name>
    <name type="synonym">Azalea mollis</name>
    <dbReference type="NCBI Taxonomy" id="49168"/>
    <lineage>
        <taxon>Eukaryota</taxon>
        <taxon>Viridiplantae</taxon>
        <taxon>Streptophyta</taxon>
        <taxon>Embryophyta</taxon>
        <taxon>Tracheophyta</taxon>
        <taxon>Spermatophyta</taxon>
        <taxon>Magnoliopsida</taxon>
        <taxon>eudicotyledons</taxon>
        <taxon>Gunneridae</taxon>
        <taxon>Pentapetalae</taxon>
        <taxon>asterids</taxon>
        <taxon>Ericales</taxon>
        <taxon>Ericaceae</taxon>
        <taxon>Ericoideae</taxon>
        <taxon>Rhodoreae</taxon>
        <taxon>Rhododendron</taxon>
    </lineage>
</organism>
<evidence type="ECO:0000313" key="2">
    <source>
        <dbReference type="Proteomes" id="UP001062846"/>
    </source>
</evidence>
<evidence type="ECO:0000313" key="1">
    <source>
        <dbReference type="EMBL" id="KAI8562363.1"/>
    </source>
</evidence>
<protein>
    <submittedName>
        <fullName evidence="1">Uncharacterized protein</fullName>
    </submittedName>
</protein>
<keyword evidence="2" id="KW-1185">Reference proteome</keyword>
<gene>
    <name evidence="1" type="ORF">RHMOL_Rhmol03G0030500</name>
</gene>
<dbReference type="Proteomes" id="UP001062846">
    <property type="component" value="Chromosome 3"/>
</dbReference>